<reference evidence="1 3" key="1">
    <citation type="journal article" date="2014" name="BMC Genomics">
        <title>Genome sequence of Anopheles sinensis provides insight into genetics basis of mosquito competence for malaria parasites.</title>
        <authorList>
            <person name="Zhou D."/>
            <person name="Zhang D."/>
            <person name="Ding G."/>
            <person name="Shi L."/>
            <person name="Hou Q."/>
            <person name="Ye Y."/>
            <person name="Xu Y."/>
            <person name="Zhou H."/>
            <person name="Xiong C."/>
            <person name="Li S."/>
            <person name="Yu J."/>
            <person name="Hong S."/>
            <person name="Yu X."/>
            <person name="Zou P."/>
            <person name="Chen C."/>
            <person name="Chang X."/>
            <person name="Wang W."/>
            <person name="Lv Y."/>
            <person name="Sun Y."/>
            <person name="Ma L."/>
            <person name="Shen B."/>
            <person name="Zhu C."/>
        </authorList>
    </citation>
    <scope>NUCLEOTIDE SEQUENCE [LARGE SCALE GENOMIC DNA]</scope>
</reference>
<accession>A0A084WMC6</accession>
<dbReference type="AlphaFoldDB" id="A0A084WMC6"/>
<dbReference type="EMBL" id="ATLV01024422">
    <property type="status" value="NOT_ANNOTATED_CDS"/>
    <property type="molecule type" value="Genomic_DNA"/>
</dbReference>
<name>A0A084WMC6_ANOSI</name>
<keyword evidence="3" id="KW-1185">Reference proteome</keyword>
<protein>
    <submittedName>
        <fullName evidence="1 2">Uncharacterized protein</fullName>
    </submittedName>
</protein>
<gene>
    <name evidence="1" type="ORF">ZHAS_00019587</name>
</gene>
<reference evidence="2" key="2">
    <citation type="submission" date="2020-05" db="UniProtKB">
        <authorList>
            <consortium name="EnsemblMetazoa"/>
        </authorList>
    </citation>
    <scope>IDENTIFICATION</scope>
</reference>
<sequence length="140" mass="15194">MVIIPLITCARVRFSERWVVGPECGAYLRTILKRLNDDDDDDVSVDEIVSLPGIKFQSGSITWQFLHTFHNLPICRAERDRDTIAPVSYVQAGKTSDAWGAGTTITGTAIATPSATLASAREAASNRAFVAESLGKPSNR</sequence>
<organism evidence="1">
    <name type="scientific">Anopheles sinensis</name>
    <name type="common">Mosquito</name>
    <dbReference type="NCBI Taxonomy" id="74873"/>
    <lineage>
        <taxon>Eukaryota</taxon>
        <taxon>Metazoa</taxon>
        <taxon>Ecdysozoa</taxon>
        <taxon>Arthropoda</taxon>
        <taxon>Hexapoda</taxon>
        <taxon>Insecta</taxon>
        <taxon>Pterygota</taxon>
        <taxon>Neoptera</taxon>
        <taxon>Endopterygota</taxon>
        <taxon>Diptera</taxon>
        <taxon>Nematocera</taxon>
        <taxon>Culicoidea</taxon>
        <taxon>Culicidae</taxon>
        <taxon>Anophelinae</taxon>
        <taxon>Anopheles</taxon>
    </lineage>
</organism>
<proteinExistence type="predicted"/>
<dbReference type="Proteomes" id="UP000030765">
    <property type="component" value="Unassembled WGS sequence"/>
</dbReference>
<dbReference type="VEuPathDB" id="VectorBase:ASIC019587"/>
<evidence type="ECO:0000313" key="1">
    <source>
        <dbReference type="EMBL" id="KFB51370.1"/>
    </source>
</evidence>
<evidence type="ECO:0000313" key="2">
    <source>
        <dbReference type="EnsemblMetazoa" id="ASIC019587-PA"/>
    </source>
</evidence>
<evidence type="ECO:0000313" key="3">
    <source>
        <dbReference type="Proteomes" id="UP000030765"/>
    </source>
</evidence>
<dbReference type="EnsemblMetazoa" id="ASIC019587-RA">
    <property type="protein sequence ID" value="ASIC019587-PA"/>
    <property type="gene ID" value="ASIC019587"/>
</dbReference>
<dbReference type="EMBL" id="KE525352">
    <property type="protein sequence ID" value="KFB51370.1"/>
    <property type="molecule type" value="Genomic_DNA"/>
</dbReference>